<feature type="non-terminal residue" evidence="1">
    <location>
        <position position="108"/>
    </location>
</feature>
<dbReference type="AlphaFoldDB" id="E9IRM5"/>
<protein>
    <submittedName>
        <fullName evidence="1">Uncharacterized protein</fullName>
    </submittedName>
</protein>
<proteinExistence type="predicted"/>
<name>E9IRM5_SOLIN</name>
<dbReference type="HOGENOM" id="CLU_2200208_0_0_1"/>
<accession>E9IRM5</accession>
<gene>
    <name evidence="1" type="ORF">SINV_06084</name>
</gene>
<reference evidence="1" key="1">
    <citation type="journal article" date="2011" name="Proc. Natl. Acad. Sci. U.S.A.">
        <title>The genome of the fire ant Solenopsis invicta.</title>
        <authorList>
            <person name="Wurm Y."/>
            <person name="Wang J."/>
            <person name="Riba-Grognuz O."/>
            <person name="Corona M."/>
            <person name="Nygaard S."/>
            <person name="Hunt B.G."/>
            <person name="Ingram K.K."/>
            <person name="Falquet L."/>
            <person name="Nipitwattanaphon M."/>
            <person name="Gotzek D."/>
            <person name="Dijkstra M.B."/>
            <person name="Oettler J."/>
            <person name="Comtesse F."/>
            <person name="Shih C.J."/>
            <person name="Wu W.J."/>
            <person name="Yang C.C."/>
            <person name="Thomas J."/>
            <person name="Beaudoing E."/>
            <person name="Pradervand S."/>
            <person name="Flegel V."/>
            <person name="Cook E.D."/>
            <person name="Fabbretti R."/>
            <person name="Stockinger H."/>
            <person name="Long L."/>
            <person name="Farmerie W.G."/>
            <person name="Oakey J."/>
            <person name="Boomsma J.J."/>
            <person name="Pamilo P."/>
            <person name="Yi S.V."/>
            <person name="Heinze J."/>
            <person name="Goodisman M.A."/>
            <person name="Farinelli L."/>
            <person name="Harshman K."/>
            <person name="Hulo N."/>
            <person name="Cerutti L."/>
            <person name="Xenarios I."/>
            <person name="Shoemaker D."/>
            <person name="Keller L."/>
        </authorList>
    </citation>
    <scope>NUCLEOTIDE SEQUENCE [LARGE SCALE GENOMIC DNA]</scope>
</reference>
<sequence length="108" mass="12823">MKKKFCSIGILLDSIILKTAFDRPKNQLKFLTSFSALILKLKNLRAFTQNIYFYKFLQYDFLKFLVFFNTDMQNLILSMLKVNPMERPYIYSVIESVHGVIIKLEDRV</sequence>
<evidence type="ECO:0000313" key="1">
    <source>
        <dbReference type="EMBL" id="EFZ16779.1"/>
    </source>
</evidence>
<dbReference type="EMBL" id="GL765214">
    <property type="protein sequence ID" value="EFZ16779.1"/>
    <property type="molecule type" value="Genomic_DNA"/>
</dbReference>
<organism>
    <name type="scientific">Solenopsis invicta</name>
    <name type="common">Red imported fire ant</name>
    <name type="synonym">Solenopsis wagneri</name>
    <dbReference type="NCBI Taxonomy" id="13686"/>
    <lineage>
        <taxon>Eukaryota</taxon>
        <taxon>Metazoa</taxon>
        <taxon>Ecdysozoa</taxon>
        <taxon>Arthropoda</taxon>
        <taxon>Hexapoda</taxon>
        <taxon>Insecta</taxon>
        <taxon>Pterygota</taxon>
        <taxon>Neoptera</taxon>
        <taxon>Endopterygota</taxon>
        <taxon>Hymenoptera</taxon>
        <taxon>Apocrita</taxon>
        <taxon>Aculeata</taxon>
        <taxon>Formicoidea</taxon>
        <taxon>Formicidae</taxon>
        <taxon>Myrmicinae</taxon>
        <taxon>Solenopsis</taxon>
    </lineage>
</organism>